<protein>
    <submittedName>
        <fullName evidence="3">Uncharacterized protein</fullName>
    </submittedName>
</protein>
<sequence>MPKKLLKSKVKCSDKVKKKKKLFGKNQNEAVNERLFREQQQLNHDTALKNELQTLLDNFGQTVSEPILPGRTPDAESSLVELSVRKVVYKEKQHSHEQQQQQRNPLQNDFTDQTRTESDVPSITDCACDCINNNNCPDPDCLCHNDVDSNNSMQPIFIETCNCEKCRQQEISRNSCFNRQNNEEKYRNEIQGLNKERINRYSLNHIQYLKKPFESNKQKKWSLLSFLNVKDKKKHNKTYLKNKCSRTDIEENSRGSGYTVPQLYKANISRTMNGITPGKFTFRAVTGCPSLFEISAPNGNYENTVYYIKEPSRNKHCYDSTIFIDDKCGFRSGENKSESAPTKDTSKNDSDDPIINIKETGKGHGKGHERQDEYVVTRPPPERIDIYCFDHLNTGYFRTTDHPPPLISDMAIERVEAHATRFWAEIFGFIHLFNAFIIAFILQLYKFMLYGLIRPMLVGLVQLTSDYLIKPTLTVSYNGFIQPVFIFMFNILTSFRDLCVPLAKGIGYFLHEIAVVFKAIRLFDWKHTTIAKHSKVGGTKQV</sequence>
<feature type="compositionally biased region" description="Basic and acidic residues" evidence="1">
    <location>
        <begin position="359"/>
        <end position="373"/>
    </location>
</feature>
<feature type="region of interest" description="Disordered" evidence="1">
    <location>
        <begin position="333"/>
        <end position="373"/>
    </location>
</feature>
<evidence type="ECO:0000256" key="1">
    <source>
        <dbReference type="SAM" id="MobiDB-lite"/>
    </source>
</evidence>
<dbReference type="AlphaFoldDB" id="A0AAW1DC81"/>
<feature type="transmembrane region" description="Helical" evidence="2">
    <location>
        <begin position="422"/>
        <end position="442"/>
    </location>
</feature>
<reference evidence="3 4" key="1">
    <citation type="submission" date="2022-12" db="EMBL/GenBank/DDBJ databases">
        <title>Chromosome-level genome assembly of true bugs.</title>
        <authorList>
            <person name="Ma L."/>
            <person name="Li H."/>
        </authorList>
    </citation>
    <scope>NUCLEOTIDE SEQUENCE [LARGE SCALE GENOMIC DNA]</scope>
    <source>
        <strain evidence="3">Lab_2022b</strain>
    </source>
</reference>
<keyword evidence="4" id="KW-1185">Reference proteome</keyword>
<gene>
    <name evidence="3" type="ORF">O3M35_006091</name>
</gene>
<keyword evidence="2" id="KW-0812">Transmembrane</keyword>
<feature type="transmembrane region" description="Helical" evidence="2">
    <location>
        <begin position="475"/>
        <end position="495"/>
    </location>
</feature>
<dbReference type="Proteomes" id="UP001461498">
    <property type="component" value="Unassembled WGS sequence"/>
</dbReference>
<accession>A0AAW1DC81</accession>
<evidence type="ECO:0000313" key="3">
    <source>
        <dbReference type="EMBL" id="KAK9508558.1"/>
    </source>
</evidence>
<dbReference type="EMBL" id="JAPXFL010000003">
    <property type="protein sequence ID" value="KAK9508558.1"/>
    <property type="molecule type" value="Genomic_DNA"/>
</dbReference>
<feature type="region of interest" description="Disordered" evidence="1">
    <location>
        <begin position="91"/>
        <end position="116"/>
    </location>
</feature>
<organism evidence="3 4">
    <name type="scientific">Rhynocoris fuscipes</name>
    <dbReference type="NCBI Taxonomy" id="488301"/>
    <lineage>
        <taxon>Eukaryota</taxon>
        <taxon>Metazoa</taxon>
        <taxon>Ecdysozoa</taxon>
        <taxon>Arthropoda</taxon>
        <taxon>Hexapoda</taxon>
        <taxon>Insecta</taxon>
        <taxon>Pterygota</taxon>
        <taxon>Neoptera</taxon>
        <taxon>Paraneoptera</taxon>
        <taxon>Hemiptera</taxon>
        <taxon>Heteroptera</taxon>
        <taxon>Panheteroptera</taxon>
        <taxon>Cimicomorpha</taxon>
        <taxon>Reduviidae</taxon>
        <taxon>Harpactorinae</taxon>
        <taxon>Harpactorini</taxon>
        <taxon>Rhynocoris</taxon>
    </lineage>
</organism>
<comment type="caution">
    <text evidence="3">The sequence shown here is derived from an EMBL/GenBank/DDBJ whole genome shotgun (WGS) entry which is preliminary data.</text>
</comment>
<evidence type="ECO:0000256" key="2">
    <source>
        <dbReference type="SAM" id="Phobius"/>
    </source>
</evidence>
<proteinExistence type="predicted"/>
<name>A0AAW1DC81_9HEMI</name>
<evidence type="ECO:0000313" key="4">
    <source>
        <dbReference type="Proteomes" id="UP001461498"/>
    </source>
</evidence>
<keyword evidence="2" id="KW-1133">Transmembrane helix</keyword>
<keyword evidence="2" id="KW-0472">Membrane</keyword>